<proteinExistence type="predicted"/>
<feature type="domain" description="DUF2231" evidence="3">
    <location>
        <begin position="7"/>
        <end position="130"/>
    </location>
</feature>
<evidence type="ECO:0000256" key="2">
    <source>
        <dbReference type="SAM" id="Phobius"/>
    </source>
</evidence>
<feature type="transmembrane region" description="Helical" evidence="2">
    <location>
        <begin position="40"/>
        <end position="58"/>
    </location>
</feature>
<evidence type="ECO:0000256" key="1">
    <source>
        <dbReference type="SAM" id="MobiDB-lite"/>
    </source>
</evidence>
<evidence type="ECO:0000259" key="3">
    <source>
        <dbReference type="Pfam" id="PF09990"/>
    </source>
</evidence>
<feature type="transmembrane region" description="Helical" evidence="2">
    <location>
        <begin position="12"/>
        <end position="33"/>
    </location>
</feature>
<sequence length="162" mass="17128">MDYILKNLHYIVTHVPIALLVFSFIFDLIAVIAKKREWHSAGMLCLVVGALGAIASVLTGPSPWRNPLVVPHEFYAKLTMFLSIALAIVRVGLLIWKKKELGRNPIYLVGSLAAVILVGYTGHIGGQMVHKPVPAKTTAPAASPGASPTASTAPAATAAPAK</sequence>
<keyword evidence="2" id="KW-0812">Transmembrane</keyword>
<reference evidence="4 5" key="1">
    <citation type="submission" date="2019-10" db="EMBL/GenBank/DDBJ databases">
        <title>Description of Paenibacillus choica sp. nov.</title>
        <authorList>
            <person name="Carlier A."/>
            <person name="Qi S."/>
        </authorList>
    </citation>
    <scope>NUCLEOTIDE SEQUENCE [LARGE SCALE GENOMIC DNA]</scope>
    <source>
        <strain evidence="4 5">LMG 31460</strain>
    </source>
</reference>
<dbReference type="Proteomes" id="UP000658690">
    <property type="component" value="Unassembled WGS sequence"/>
</dbReference>
<keyword evidence="2" id="KW-1133">Transmembrane helix</keyword>
<dbReference type="RefSeq" id="WP_171691478.1">
    <property type="nucleotide sequence ID" value="NZ_WHOC01000119.1"/>
</dbReference>
<organism evidence="4 5">
    <name type="scientific">Paenibacillus germinis</name>
    <dbReference type="NCBI Taxonomy" id="2654979"/>
    <lineage>
        <taxon>Bacteria</taxon>
        <taxon>Bacillati</taxon>
        <taxon>Bacillota</taxon>
        <taxon>Bacilli</taxon>
        <taxon>Bacillales</taxon>
        <taxon>Paenibacillaceae</taxon>
        <taxon>Paenibacillus</taxon>
    </lineage>
</organism>
<feature type="transmembrane region" description="Helical" evidence="2">
    <location>
        <begin position="78"/>
        <end position="96"/>
    </location>
</feature>
<comment type="caution">
    <text evidence="4">The sequence shown here is derived from an EMBL/GenBank/DDBJ whole genome shotgun (WGS) entry which is preliminary data.</text>
</comment>
<gene>
    <name evidence="4" type="ORF">GC102_22320</name>
</gene>
<accession>A0ABX1Z6L1</accession>
<feature type="region of interest" description="Disordered" evidence="1">
    <location>
        <begin position="135"/>
        <end position="162"/>
    </location>
</feature>
<dbReference type="Pfam" id="PF09990">
    <property type="entry name" value="DUF2231"/>
    <property type="match status" value="1"/>
</dbReference>
<protein>
    <recommendedName>
        <fullName evidence="3">DUF2231 domain-containing protein</fullName>
    </recommendedName>
</protein>
<keyword evidence="2" id="KW-0472">Membrane</keyword>
<evidence type="ECO:0000313" key="5">
    <source>
        <dbReference type="Proteomes" id="UP000658690"/>
    </source>
</evidence>
<dbReference type="InterPro" id="IPR019251">
    <property type="entry name" value="DUF2231_TM"/>
</dbReference>
<feature type="transmembrane region" description="Helical" evidence="2">
    <location>
        <begin position="105"/>
        <end position="124"/>
    </location>
</feature>
<keyword evidence="5" id="KW-1185">Reference proteome</keyword>
<dbReference type="EMBL" id="WHOC01000119">
    <property type="protein sequence ID" value="NOU88469.1"/>
    <property type="molecule type" value="Genomic_DNA"/>
</dbReference>
<name>A0ABX1Z6L1_9BACL</name>
<evidence type="ECO:0000313" key="4">
    <source>
        <dbReference type="EMBL" id="NOU88469.1"/>
    </source>
</evidence>